<dbReference type="PANTHER" id="PTHR32444:SF247">
    <property type="entry name" value="OS01G0958200 PROTEIN"/>
    <property type="match status" value="1"/>
</dbReference>
<evidence type="ECO:0000313" key="6">
    <source>
        <dbReference type="Proteomes" id="UP001085076"/>
    </source>
</evidence>
<reference evidence="5" key="1">
    <citation type="submission" date="2021-03" db="EMBL/GenBank/DDBJ databases">
        <authorList>
            <person name="Li Z."/>
            <person name="Yang C."/>
        </authorList>
    </citation>
    <scope>NUCLEOTIDE SEQUENCE</scope>
    <source>
        <strain evidence="5">Dzin_1.0</strain>
        <tissue evidence="5">Leaf</tissue>
    </source>
</reference>
<keyword evidence="3" id="KW-0812">Transmembrane</keyword>
<organism evidence="5 6">
    <name type="scientific">Dioscorea zingiberensis</name>
    <dbReference type="NCBI Taxonomy" id="325984"/>
    <lineage>
        <taxon>Eukaryota</taxon>
        <taxon>Viridiplantae</taxon>
        <taxon>Streptophyta</taxon>
        <taxon>Embryophyta</taxon>
        <taxon>Tracheophyta</taxon>
        <taxon>Spermatophyta</taxon>
        <taxon>Magnoliopsida</taxon>
        <taxon>Liliopsida</taxon>
        <taxon>Dioscoreales</taxon>
        <taxon>Dioscoreaceae</taxon>
        <taxon>Dioscorea</taxon>
    </lineage>
</organism>
<dbReference type="Pfam" id="PF00954">
    <property type="entry name" value="S_locus_glycop"/>
    <property type="match status" value="1"/>
</dbReference>
<sequence length="369" mass="40668">MPGAWLGVNKVTGKFLSVTSWKTTEDPAPGPYAERMDPDGSNQYVLLYNNSEVYWRSGLWNGQYFGAVPGTREKTAFMFRFVDGEVWKYATYTITVPSMIFRFVIDSLGQGKGWLWLNSSQQWQQIFTIPFDHCDVPSLCGAFAVCDQKSSSLCSCYTGFQPASPPAWNSGDWVSGCVRRTHLQCSRNISNGGEQDGFLEMQNVKLPSNPQSLMVSGDLRSLQQLNDGDAAAGSTLHLRLAASDLPSSRSSHKWVLAVILSAVAALVLIFFAVLGAARKLNEGDVLNLLDENLAHEANMEELARVCKVACWCIQENEAHRPLMGLAVLMLEGLVEVNLAPIPSLLLQLTEDQSSSIYSIRTHESETSSQ</sequence>
<dbReference type="GO" id="GO:0048544">
    <property type="term" value="P:recognition of pollen"/>
    <property type="evidence" value="ECO:0007669"/>
    <property type="project" value="InterPro"/>
</dbReference>
<dbReference type="Gene3D" id="1.10.510.10">
    <property type="entry name" value="Transferase(Phosphotransferase) domain 1"/>
    <property type="match status" value="1"/>
</dbReference>
<dbReference type="Proteomes" id="UP001085076">
    <property type="component" value="Miscellaneous, Linkage group lg08"/>
</dbReference>
<dbReference type="PANTHER" id="PTHR32444">
    <property type="entry name" value="BULB-TYPE LECTIN DOMAIN-CONTAINING PROTEIN"/>
    <property type="match status" value="1"/>
</dbReference>
<evidence type="ECO:0000256" key="2">
    <source>
        <dbReference type="ARBA" id="ARBA00023157"/>
    </source>
</evidence>
<evidence type="ECO:0000259" key="4">
    <source>
        <dbReference type="Pfam" id="PF00954"/>
    </source>
</evidence>
<dbReference type="AlphaFoldDB" id="A0A9D5C4T2"/>
<evidence type="ECO:0000256" key="1">
    <source>
        <dbReference type="ARBA" id="ARBA00022729"/>
    </source>
</evidence>
<reference evidence="5" key="2">
    <citation type="journal article" date="2022" name="Hortic Res">
        <title>The genome of Dioscorea zingiberensis sheds light on the biosynthesis, origin and evolution of the medicinally important diosgenin saponins.</title>
        <authorList>
            <person name="Li Y."/>
            <person name="Tan C."/>
            <person name="Li Z."/>
            <person name="Guo J."/>
            <person name="Li S."/>
            <person name="Chen X."/>
            <person name="Wang C."/>
            <person name="Dai X."/>
            <person name="Yang H."/>
            <person name="Song W."/>
            <person name="Hou L."/>
            <person name="Xu J."/>
            <person name="Tong Z."/>
            <person name="Xu A."/>
            <person name="Yuan X."/>
            <person name="Wang W."/>
            <person name="Yang Q."/>
            <person name="Chen L."/>
            <person name="Sun Z."/>
            <person name="Wang K."/>
            <person name="Pan B."/>
            <person name="Chen J."/>
            <person name="Bao Y."/>
            <person name="Liu F."/>
            <person name="Qi X."/>
            <person name="Gang D.R."/>
            <person name="Wen J."/>
            <person name="Li J."/>
        </authorList>
    </citation>
    <scope>NUCLEOTIDE SEQUENCE</scope>
    <source>
        <strain evidence="5">Dzin_1.0</strain>
    </source>
</reference>
<keyword evidence="3" id="KW-1133">Transmembrane helix</keyword>
<name>A0A9D5C4T2_9LILI</name>
<proteinExistence type="predicted"/>
<comment type="caution">
    <text evidence="5">The sequence shown here is derived from an EMBL/GenBank/DDBJ whole genome shotgun (WGS) entry which is preliminary data.</text>
</comment>
<evidence type="ECO:0000256" key="3">
    <source>
        <dbReference type="SAM" id="Phobius"/>
    </source>
</evidence>
<keyword evidence="1" id="KW-0732">Signal</keyword>
<gene>
    <name evidence="5" type="ORF">J5N97_027182</name>
</gene>
<accession>A0A9D5C4T2</accession>
<dbReference type="SUPFAM" id="SSF51110">
    <property type="entry name" value="alpha-D-mannose-specific plant lectins"/>
    <property type="match status" value="1"/>
</dbReference>
<keyword evidence="2" id="KW-1015">Disulfide bond</keyword>
<protein>
    <recommendedName>
        <fullName evidence="4">S-locus glycoprotein domain-containing protein</fullName>
    </recommendedName>
</protein>
<feature type="transmembrane region" description="Helical" evidence="3">
    <location>
        <begin position="254"/>
        <end position="277"/>
    </location>
</feature>
<dbReference type="EMBL" id="JAGGNH010000008">
    <property type="protein sequence ID" value="KAJ0966044.1"/>
    <property type="molecule type" value="Genomic_DNA"/>
</dbReference>
<dbReference type="InterPro" id="IPR000858">
    <property type="entry name" value="S_locus_glycoprot_dom"/>
</dbReference>
<evidence type="ECO:0000313" key="5">
    <source>
        <dbReference type="EMBL" id="KAJ0966044.1"/>
    </source>
</evidence>
<feature type="domain" description="S-locus glycoprotein" evidence="4">
    <location>
        <begin position="55"/>
        <end position="163"/>
    </location>
</feature>
<keyword evidence="3" id="KW-0472">Membrane</keyword>
<dbReference type="InterPro" id="IPR036426">
    <property type="entry name" value="Bulb-type_lectin_dom_sf"/>
</dbReference>
<keyword evidence="6" id="KW-1185">Reference proteome</keyword>
<dbReference type="OrthoDB" id="643280at2759"/>